<comment type="caution">
    <text evidence="1">The sequence shown here is derived from an EMBL/GenBank/DDBJ whole genome shotgun (WGS) entry which is preliminary data.</text>
</comment>
<name>A0AAN8JK45_PATCE</name>
<dbReference type="AlphaFoldDB" id="A0AAN8JK45"/>
<dbReference type="EMBL" id="JAZGQO010000009">
    <property type="protein sequence ID" value="KAK6178225.1"/>
    <property type="molecule type" value="Genomic_DNA"/>
</dbReference>
<dbReference type="SUPFAM" id="SSF68906">
    <property type="entry name" value="SAP domain"/>
    <property type="match status" value="1"/>
</dbReference>
<dbReference type="InterPro" id="IPR036361">
    <property type="entry name" value="SAP_dom_sf"/>
</dbReference>
<reference evidence="1 2" key="1">
    <citation type="submission" date="2024-01" db="EMBL/GenBank/DDBJ databases">
        <title>The genome of the rayed Mediterranean limpet Patella caerulea (Linnaeus, 1758).</title>
        <authorList>
            <person name="Anh-Thu Weber A."/>
            <person name="Halstead-Nussloch G."/>
        </authorList>
    </citation>
    <scope>NUCLEOTIDE SEQUENCE [LARGE SCALE GENOMIC DNA]</scope>
    <source>
        <strain evidence="1">AATW-2023a</strain>
        <tissue evidence="1">Whole specimen</tissue>
    </source>
</reference>
<evidence type="ECO:0000313" key="2">
    <source>
        <dbReference type="Proteomes" id="UP001347796"/>
    </source>
</evidence>
<gene>
    <name evidence="1" type="ORF">SNE40_013034</name>
</gene>
<dbReference type="Gene3D" id="1.10.720.30">
    <property type="entry name" value="SAP domain"/>
    <property type="match status" value="1"/>
</dbReference>
<protein>
    <recommendedName>
        <fullName evidence="3">SAP domain-containing protein</fullName>
    </recommendedName>
</protein>
<keyword evidence="2" id="KW-1185">Reference proteome</keyword>
<organism evidence="1 2">
    <name type="scientific">Patella caerulea</name>
    <name type="common">Rayed Mediterranean limpet</name>
    <dbReference type="NCBI Taxonomy" id="87958"/>
    <lineage>
        <taxon>Eukaryota</taxon>
        <taxon>Metazoa</taxon>
        <taxon>Spiralia</taxon>
        <taxon>Lophotrochozoa</taxon>
        <taxon>Mollusca</taxon>
        <taxon>Gastropoda</taxon>
        <taxon>Patellogastropoda</taxon>
        <taxon>Patelloidea</taxon>
        <taxon>Patellidae</taxon>
        <taxon>Patella</taxon>
    </lineage>
</organism>
<evidence type="ECO:0008006" key="3">
    <source>
        <dbReference type="Google" id="ProtNLM"/>
    </source>
</evidence>
<accession>A0AAN8JK45</accession>
<sequence length="120" mass="13607">MSSLGEKKLWNVKSLQSFCKKKGMKIKGSKEELIARVFITMEQDLPDVMDTEQQMKEKAVIYQNLLCTPSSGKQPDPYHLTTGWVGEKVGTGYWPPTMYGDICGYFHSLNGHINKGNYII</sequence>
<evidence type="ECO:0000313" key="1">
    <source>
        <dbReference type="EMBL" id="KAK6178225.1"/>
    </source>
</evidence>
<dbReference type="Pfam" id="PF18953">
    <property type="entry name" value="SAP_new25"/>
    <property type="match status" value="1"/>
</dbReference>
<dbReference type="Proteomes" id="UP001347796">
    <property type="component" value="Unassembled WGS sequence"/>
</dbReference>
<proteinExistence type="predicted"/>